<dbReference type="Gene3D" id="1.20.1330.10">
    <property type="entry name" value="f41 fragment of flagellin, N-terminal domain"/>
    <property type="match status" value="1"/>
</dbReference>
<evidence type="ECO:0000256" key="5">
    <source>
        <dbReference type="ARBA" id="ARBA00025143"/>
    </source>
</evidence>
<evidence type="ECO:0000313" key="10">
    <source>
        <dbReference type="EMBL" id="RDU63246.1"/>
    </source>
</evidence>
<dbReference type="OrthoDB" id="9796789at2"/>
<proteinExistence type="inferred from homology"/>
<comment type="caution">
    <text evidence="10">The sequence shown here is derived from an EMBL/GenBank/DDBJ whole genome shotgun (WGS) entry which is preliminary data.</text>
</comment>
<keyword evidence="10" id="KW-0966">Cell projection</keyword>
<dbReference type="NCBIfam" id="NF010115">
    <property type="entry name" value="PRK13588.1"/>
    <property type="match status" value="1"/>
</dbReference>
<keyword evidence="11" id="KW-1185">Reference proteome</keyword>
<name>A0A3D8IEC3_9HELI</name>
<evidence type="ECO:0000256" key="7">
    <source>
        <dbReference type="RuleBase" id="RU362073"/>
    </source>
</evidence>
<dbReference type="Gene3D" id="6.10.10.10">
    <property type="entry name" value="Flagellar export chaperone, C-terminal domain"/>
    <property type="match status" value="1"/>
</dbReference>
<keyword evidence="10" id="KW-0969">Cilium</keyword>
<dbReference type="EMBL" id="NXLS01000003">
    <property type="protein sequence ID" value="RDU63246.1"/>
    <property type="molecule type" value="Genomic_DNA"/>
</dbReference>
<evidence type="ECO:0000256" key="3">
    <source>
        <dbReference type="ARBA" id="ARBA00023026"/>
    </source>
</evidence>
<dbReference type="InterPro" id="IPR001029">
    <property type="entry name" value="Flagellin_N"/>
</dbReference>
<keyword evidence="3" id="KW-0843">Virulence</keyword>
<dbReference type="Pfam" id="PF00669">
    <property type="entry name" value="Flagellin_N"/>
    <property type="match status" value="1"/>
</dbReference>
<accession>A0A3D8IEC3</accession>
<gene>
    <name evidence="10" type="ORF">CQA43_03700</name>
</gene>
<comment type="subcellular location">
    <subcellularLocation>
        <location evidence="7">Secreted</location>
    </subcellularLocation>
    <subcellularLocation>
        <location evidence="7">Bacterial flagellum</location>
    </subcellularLocation>
</comment>
<dbReference type="GO" id="GO:0005576">
    <property type="term" value="C:extracellular region"/>
    <property type="evidence" value="ECO:0007669"/>
    <property type="project" value="UniProtKB-SubCell"/>
</dbReference>
<reference evidence="10 11" key="1">
    <citation type="submission" date="2018-04" db="EMBL/GenBank/DDBJ databases">
        <title>Novel Campyloabacter and Helicobacter Species and Strains.</title>
        <authorList>
            <person name="Mannion A.J."/>
            <person name="Shen Z."/>
            <person name="Fox J.G."/>
        </authorList>
    </citation>
    <scope>NUCLEOTIDE SEQUENCE [LARGE SCALE GENOMIC DNA]</scope>
    <source>
        <strain evidence="10 11">MIT 99-5101</strain>
    </source>
</reference>
<dbReference type="InterPro" id="IPR046358">
    <property type="entry name" value="Flagellin_C"/>
</dbReference>
<dbReference type="InterPro" id="IPR001492">
    <property type="entry name" value="Flagellin"/>
</dbReference>
<dbReference type="SUPFAM" id="SSF64518">
    <property type="entry name" value="Phase 1 flagellin"/>
    <property type="match status" value="1"/>
</dbReference>
<protein>
    <recommendedName>
        <fullName evidence="7">Flagellin</fullName>
    </recommendedName>
</protein>
<comment type="subunit">
    <text evidence="6">Heteromer of FlaA and FlaB. FlaB is located proximal to the hook while the remainder of the filament is composed of the predominant FlaA.</text>
</comment>
<comment type="similarity">
    <text evidence="1 7">Belongs to the bacterial flagellin family.</text>
</comment>
<evidence type="ECO:0000256" key="6">
    <source>
        <dbReference type="ARBA" id="ARBA00025928"/>
    </source>
</evidence>
<sequence length="527" mass="54823">MSYRIYTNVNALNAHTSGIVNNRNMSESLEKLSSGLRINKAADDASGMAIADSLRSQAAALGQATNNANDAIGMIQTADKAMDEQIKILDLIKTKATQAAQDGQTRTTRNALQSDILRLMEELDNIANTTSFNGQQMLSGAFTNKEFQIGAYSNTTVKASIQPTNSHKIGHVRYETAAEMSVSAGTSSLTEVTLRFLNTDGTNNYAIESVRISTTAGTGIGALAEAINKNSDTLGVRATYIVQGQGAGAIGSGTVRGLTINGIKIGDINDVMKNDYDGKLIAAINAQKERTGVQASLSISGALQLTSNDGRAISVQVDGGSHVINGVNSANAPLTAGGSFAGVSGTTHAIVGRLTLIRLNARDILVSGANFSQIGLHSGAANIAAGSGLAQYTVNLRSVNGEFGADIASAIGANYNTAVAFVNKGGIGAGVTSMEGAMAVMDMAQSAQEHLDRIRADLGSVQQQLVVTINNITVTQVNVKSAESQIRDVDFASESANFSKTNILAQSGSFAMAQANQVQQNVLKLLQ</sequence>
<dbReference type="GeneID" id="82535386"/>
<dbReference type="InterPro" id="IPR042187">
    <property type="entry name" value="Flagellin_C_sub2"/>
</dbReference>
<dbReference type="PANTHER" id="PTHR42792:SF2">
    <property type="entry name" value="FLAGELLIN"/>
    <property type="match status" value="1"/>
</dbReference>
<dbReference type="Proteomes" id="UP000256650">
    <property type="component" value="Unassembled WGS sequence"/>
</dbReference>
<evidence type="ECO:0000256" key="4">
    <source>
        <dbReference type="ARBA" id="ARBA00023143"/>
    </source>
</evidence>
<dbReference type="PANTHER" id="PTHR42792">
    <property type="entry name" value="FLAGELLIN"/>
    <property type="match status" value="1"/>
</dbReference>
<dbReference type="Gene3D" id="3.30.70.2120">
    <property type="match status" value="1"/>
</dbReference>
<dbReference type="Pfam" id="PF00700">
    <property type="entry name" value="Flagellin_C"/>
    <property type="match status" value="1"/>
</dbReference>
<organism evidence="10 11">
    <name type="scientific">Helicobacter ganmani</name>
    <dbReference type="NCBI Taxonomy" id="60246"/>
    <lineage>
        <taxon>Bacteria</taxon>
        <taxon>Pseudomonadati</taxon>
        <taxon>Campylobacterota</taxon>
        <taxon>Epsilonproteobacteria</taxon>
        <taxon>Campylobacterales</taxon>
        <taxon>Helicobacteraceae</taxon>
        <taxon>Helicobacter</taxon>
    </lineage>
</organism>
<dbReference type="GO" id="GO:0009288">
    <property type="term" value="C:bacterial-type flagellum"/>
    <property type="evidence" value="ECO:0007669"/>
    <property type="project" value="UniProtKB-SubCell"/>
</dbReference>
<evidence type="ECO:0000256" key="1">
    <source>
        <dbReference type="ARBA" id="ARBA00005709"/>
    </source>
</evidence>
<evidence type="ECO:0000259" key="9">
    <source>
        <dbReference type="Pfam" id="PF00700"/>
    </source>
</evidence>
<dbReference type="AlphaFoldDB" id="A0A3D8IEC3"/>
<dbReference type="Pfam" id="PF07196">
    <property type="entry name" value="Flagellin_IN"/>
    <property type="match status" value="2"/>
</dbReference>
<dbReference type="InterPro" id="IPR010810">
    <property type="entry name" value="Flagellin_hook_IN_motif"/>
</dbReference>
<dbReference type="RefSeq" id="WP_115551276.1">
    <property type="nucleotide sequence ID" value="NZ_CAONBV010000040.1"/>
</dbReference>
<keyword evidence="4 7" id="KW-0975">Bacterial flagellum</keyword>
<feature type="domain" description="Flagellin N-terminal" evidence="8">
    <location>
        <begin position="5"/>
        <end position="143"/>
    </location>
</feature>
<dbReference type="PRINTS" id="PR00207">
    <property type="entry name" value="FLAGELLIN"/>
</dbReference>
<evidence type="ECO:0000256" key="2">
    <source>
        <dbReference type="ARBA" id="ARBA00022525"/>
    </source>
</evidence>
<evidence type="ECO:0000259" key="8">
    <source>
        <dbReference type="Pfam" id="PF00669"/>
    </source>
</evidence>
<keyword evidence="10" id="KW-0282">Flagellum</keyword>
<keyword evidence="2 7" id="KW-0964">Secreted</keyword>
<dbReference type="GO" id="GO:0005198">
    <property type="term" value="F:structural molecule activity"/>
    <property type="evidence" value="ECO:0007669"/>
    <property type="project" value="UniProtKB-UniRule"/>
</dbReference>
<evidence type="ECO:0000313" key="11">
    <source>
        <dbReference type="Proteomes" id="UP000256650"/>
    </source>
</evidence>
<comment type="function">
    <text evidence="5">Flagellin is the subunit protein which polymerizes to form the filaments of bacterial flagella. Important for motility and virulence.</text>
</comment>
<feature type="domain" description="Flagellin C-terminal" evidence="9">
    <location>
        <begin position="441"/>
        <end position="526"/>
    </location>
</feature>